<dbReference type="HOGENOM" id="CLU_130694_5_3_0"/>
<dbReference type="Pfam" id="PF02594">
    <property type="entry name" value="DUF167"/>
    <property type="match status" value="1"/>
</dbReference>
<gene>
    <name evidence="3" type="ordered locus">DEFDS_0212</name>
</gene>
<reference evidence="3 4" key="1">
    <citation type="journal article" date="2010" name="DNA Res.">
        <title>Bacterial lifestyle in a deep-sea hydrothermal vent chimney revealed by the genome sequence of the thermophilic bacterium Deferribacter desulfuricans SSM1.</title>
        <authorList>
            <person name="Takaki Y."/>
            <person name="Shimamura S."/>
            <person name="Nakagawa S."/>
            <person name="Fukuhara Y."/>
            <person name="Horikawa H."/>
            <person name="Ankai A."/>
            <person name="Harada T."/>
            <person name="Hosoyama A."/>
            <person name="Oguchi A."/>
            <person name="Fukui S."/>
            <person name="Fujita N."/>
            <person name="Takami H."/>
            <person name="Takai K."/>
        </authorList>
    </citation>
    <scope>NUCLEOTIDE SEQUENCE [LARGE SCALE GENOMIC DNA]</scope>
    <source>
        <strain evidence="4">DSM 14783 / JCM 11476 / NBRC 101012 / SSM1</strain>
    </source>
</reference>
<dbReference type="InterPro" id="IPR003746">
    <property type="entry name" value="DUF167"/>
</dbReference>
<dbReference type="PANTHER" id="PTHR13420:SF7">
    <property type="entry name" value="UPF0235 PROTEIN C15ORF40"/>
    <property type="match status" value="1"/>
</dbReference>
<dbReference type="GO" id="GO:0005737">
    <property type="term" value="C:cytoplasm"/>
    <property type="evidence" value="ECO:0007669"/>
    <property type="project" value="TreeGrafter"/>
</dbReference>
<protein>
    <recommendedName>
        <fullName evidence="2">UPF0235 protein DEFDS_0212</fullName>
    </recommendedName>
</protein>
<evidence type="ECO:0000313" key="3">
    <source>
        <dbReference type="EMBL" id="BAI79723.1"/>
    </source>
</evidence>
<comment type="similarity">
    <text evidence="1 2">Belongs to the UPF0235 family.</text>
</comment>
<keyword evidence="4" id="KW-1185">Reference proteome</keyword>
<sequence>MGVRITFYIQPGAKKTEVAGEFNNMTKIKVASPPVDGAANKELIKFLAKKLGVSKSSVKIVSGEKSRIKTVEFLEDIDLSKL</sequence>
<organism evidence="3 4">
    <name type="scientific">Deferribacter desulfuricans (strain DSM 14783 / JCM 11476 / NBRC 101012 / SSM1)</name>
    <dbReference type="NCBI Taxonomy" id="639282"/>
    <lineage>
        <taxon>Bacteria</taxon>
        <taxon>Pseudomonadati</taxon>
        <taxon>Deferribacterota</taxon>
        <taxon>Deferribacteres</taxon>
        <taxon>Deferribacterales</taxon>
        <taxon>Deferribacteraceae</taxon>
        <taxon>Deferribacter</taxon>
    </lineage>
</organism>
<proteinExistence type="inferred from homology"/>
<evidence type="ECO:0000256" key="2">
    <source>
        <dbReference type="HAMAP-Rule" id="MF_00634"/>
    </source>
</evidence>
<dbReference type="InterPro" id="IPR036591">
    <property type="entry name" value="YggU-like_sf"/>
</dbReference>
<dbReference type="Gene3D" id="3.30.1200.10">
    <property type="entry name" value="YggU-like"/>
    <property type="match status" value="1"/>
</dbReference>
<dbReference type="OrthoDB" id="9800587at2"/>
<dbReference type="PANTHER" id="PTHR13420">
    <property type="entry name" value="UPF0235 PROTEIN C15ORF40"/>
    <property type="match status" value="1"/>
</dbReference>
<dbReference type="Proteomes" id="UP000001520">
    <property type="component" value="Chromosome"/>
</dbReference>
<evidence type="ECO:0000313" key="4">
    <source>
        <dbReference type="Proteomes" id="UP000001520"/>
    </source>
</evidence>
<name>D3PAV0_DEFDS</name>
<dbReference type="SMART" id="SM01152">
    <property type="entry name" value="DUF167"/>
    <property type="match status" value="1"/>
</dbReference>
<dbReference type="eggNOG" id="COG1872">
    <property type="taxonomic scope" value="Bacteria"/>
</dbReference>
<dbReference type="AlphaFoldDB" id="D3PAV0"/>
<accession>D3PAV0</accession>
<dbReference type="NCBIfam" id="TIGR00251">
    <property type="entry name" value="DUF167 family protein"/>
    <property type="match status" value="1"/>
</dbReference>
<evidence type="ECO:0000256" key="1">
    <source>
        <dbReference type="ARBA" id="ARBA00010364"/>
    </source>
</evidence>
<dbReference type="RefSeq" id="WP_013006971.1">
    <property type="nucleotide sequence ID" value="NC_013939.1"/>
</dbReference>
<dbReference type="HAMAP" id="MF_00634">
    <property type="entry name" value="UPF0235"/>
    <property type="match status" value="1"/>
</dbReference>
<dbReference type="SUPFAM" id="SSF69786">
    <property type="entry name" value="YggU-like"/>
    <property type="match status" value="1"/>
</dbReference>
<dbReference type="EMBL" id="AP011529">
    <property type="protein sequence ID" value="BAI79723.1"/>
    <property type="molecule type" value="Genomic_DNA"/>
</dbReference>
<dbReference type="KEGG" id="ddf:DEFDS_0212"/>
<dbReference type="STRING" id="639282.DEFDS_0212"/>